<feature type="transmembrane region" description="Helical" evidence="6">
    <location>
        <begin position="347"/>
        <end position="365"/>
    </location>
</feature>
<proteinExistence type="predicted"/>
<dbReference type="InterPro" id="IPR004841">
    <property type="entry name" value="AA-permease/SLC12A_dom"/>
</dbReference>
<accession>A0A1I3IS72</accession>
<feature type="transmembrane region" description="Helical" evidence="6">
    <location>
        <begin position="37"/>
        <end position="58"/>
    </location>
</feature>
<feature type="transmembrane region" description="Helical" evidence="6">
    <location>
        <begin position="323"/>
        <end position="341"/>
    </location>
</feature>
<feature type="domain" description="UspA" evidence="8">
    <location>
        <begin position="529"/>
        <end position="619"/>
    </location>
</feature>
<dbReference type="Gene3D" id="3.40.50.12370">
    <property type="match status" value="1"/>
</dbReference>
<dbReference type="GeneID" id="14209874"/>
<dbReference type="OrthoDB" id="200469at2157"/>
<feature type="transmembrane region" description="Helical" evidence="6">
    <location>
        <begin position="377"/>
        <end position="397"/>
    </location>
</feature>
<keyword evidence="2 6" id="KW-0812">Transmembrane</keyword>
<feature type="transmembrane region" description="Helical" evidence="6">
    <location>
        <begin position="125"/>
        <end position="143"/>
    </location>
</feature>
<evidence type="ECO:0000313" key="10">
    <source>
        <dbReference type="Proteomes" id="UP000182829"/>
    </source>
</evidence>
<feature type="transmembrane region" description="Helical" evidence="6">
    <location>
        <begin position="84"/>
        <end position="113"/>
    </location>
</feature>
<feature type="region of interest" description="Disordered" evidence="5">
    <location>
        <begin position="529"/>
        <end position="554"/>
    </location>
</feature>
<dbReference type="Pfam" id="PF00582">
    <property type="entry name" value="Usp"/>
    <property type="match status" value="1"/>
</dbReference>
<evidence type="ECO:0000256" key="5">
    <source>
        <dbReference type="SAM" id="MobiDB-lite"/>
    </source>
</evidence>
<feature type="transmembrane region" description="Helical" evidence="6">
    <location>
        <begin position="12"/>
        <end position="31"/>
    </location>
</feature>
<feature type="transmembrane region" description="Helical" evidence="6">
    <location>
        <begin position="222"/>
        <end position="245"/>
    </location>
</feature>
<feature type="transmembrane region" description="Helical" evidence="6">
    <location>
        <begin position="187"/>
        <end position="210"/>
    </location>
</feature>
<evidence type="ECO:0000256" key="2">
    <source>
        <dbReference type="ARBA" id="ARBA00022692"/>
    </source>
</evidence>
<keyword evidence="4 6" id="KW-0472">Membrane</keyword>
<reference evidence="9 10" key="1">
    <citation type="submission" date="2016-10" db="EMBL/GenBank/DDBJ databases">
        <authorList>
            <person name="de Groot N.N."/>
        </authorList>
    </citation>
    <scope>NUCLEOTIDE SEQUENCE [LARGE SCALE GENOMIC DNA]</scope>
    <source>
        <strain evidence="9 10">SP2</strain>
    </source>
</reference>
<evidence type="ECO:0000256" key="6">
    <source>
        <dbReference type="SAM" id="Phobius"/>
    </source>
</evidence>
<dbReference type="EMBL" id="FORO01000001">
    <property type="protein sequence ID" value="SFI50791.1"/>
    <property type="molecule type" value="Genomic_DNA"/>
</dbReference>
<sequence length="768" mass="82040">MASGLNRDLGLAEVVAISIGAMVGSGIFILPALAYEIAGPTVVLAYVLAGLLVIPAALSKSEMATAMPEDGGTYVYIERGMGPLLGTVAGIGTWFSLSFKGALALVGGVPYLLYVIERDLTPETVTAIALGIAVLLILLNVVGSDVTGRFQVGIVAVMLAAMVWFVVGSGLSLESTRLEGALDPRSSGLLVATGAVFVSYAGVTKIASVAEEIENPSRNIPLGMLVSLAFTTLLYVLVVAVLVGVTPADVLTATDAPVAVAAEQTLGTIGVVAVVAAALLALVSTANAGVLSASRYPFAMARDDLVPSSFEELHPRFNTPLKAITLTGAVILVLIAFVPILQIAKLASAFQVLVFVLVNLSVIGFREGAVDDYDPDFVSPLYPWLQLAGIVGGLVVLATMGTVPFVGAMVITAGAMAWYYAYARRHIDREGAARAGVRENVSERALERTEKLFGSDAEYDVLVAITDDTSPDARRDMLRMATDMGWLRSTTVSVVEFVDVPHRLFAEDHPDVFDDDVPTWLPTSGDDAPSWFPEDHDVHRPVRPSGGTTTTDRSAVTDARIEYREVDTEDHNRAIVDFATYGDYDLLVAERDPSEFHQRLFGSDTDWLLENAPCDVLLVEDDGFDDADEIAVVANRGAYDPLKLLFADAVAEETGAQINLLQAIPERAPERQREQVERYHETVISTLTVAARSTIIETDDEVTGLSRFVGDADLLVTGVDRTGLTARLLGRPGNRLVDAAETTAVMIQTHDGRQPGLVQRLLMNHLFS</sequence>
<gene>
    <name evidence="9" type="ORF">SAMN05443661_10156</name>
</gene>
<dbReference type="SUPFAM" id="SSF52402">
    <property type="entry name" value="Adenine nucleotide alpha hydrolases-like"/>
    <property type="match status" value="1"/>
</dbReference>
<protein>
    <submittedName>
        <fullName evidence="9">Amino acid/polyamine/organocation transporter, APC superfamily</fullName>
    </submittedName>
</protein>
<feature type="transmembrane region" description="Helical" evidence="6">
    <location>
        <begin position="403"/>
        <end position="422"/>
    </location>
</feature>
<dbReference type="Gene3D" id="1.20.1740.10">
    <property type="entry name" value="Amino acid/polyamine transporter I"/>
    <property type="match status" value="1"/>
</dbReference>
<name>A0A1I3IS72_9EURY</name>
<dbReference type="InterPro" id="IPR006016">
    <property type="entry name" value="UspA"/>
</dbReference>
<feature type="transmembrane region" description="Helical" evidence="6">
    <location>
        <begin position="150"/>
        <end position="167"/>
    </location>
</feature>
<evidence type="ECO:0000256" key="4">
    <source>
        <dbReference type="ARBA" id="ARBA00023136"/>
    </source>
</evidence>
<keyword evidence="3 6" id="KW-1133">Transmembrane helix</keyword>
<dbReference type="AlphaFoldDB" id="A0A1I3IS72"/>
<dbReference type="PANTHER" id="PTHR42770">
    <property type="entry name" value="AMINO ACID TRANSPORTER-RELATED"/>
    <property type="match status" value="1"/>
</dbReference>
<dbReference type="Pfam" id="PF00324">
    <property type="entry name" value="AA_permease"/>
    <property type="match status" value="1"/>
</dbReference>
<evidence type="ECO:0000259" key="8">
    <source>
        <dbReference type="Pfam" id="PF00582"/>
    </source>
</evidence>
<organism evidence="9 10">
    <name type="scientific">Natronobacterium gregoryi</name>
    <dbReference type="NCBI Taxonomy" id="44930"/>
    <lineage>
        <taxon>Archaea</taxon>
        <taxon>Methanobacteriati</taxon>
        <taxon>Methanobacteriota</taxon>
        <taxon>Stenosarchaea group</taxon>
        <taxon>Halobacteria</taxon>
        <taxon>Halobacteriales</taxon>
        <taxon>Natrialbaceae</taxon>
        <taxon>Natronobacterium</taxon>
    </lineage>
</organism>
<evidence type="ECO:0000259" key="7">
    <source>
        <dbReference type="Pfam" id="PF00324"/>
    </source>
</evidence>
<dbReference type="PANTHER" id="PTHR42770:SF11">
    <property type="entry name" value="INNER MEMBRANE TRANSPORT PROTEIN YBAT"/>
    <property type="match status" value="1"/>
</dbReference>
<comment type="subcellular location">
    <subcellularLocation>
        <location evidence="1">Membrane</location>
        <topology evidence="1">Multi-pass membrane protein</topology>
    </subcellularLocation>
</comment>
<feature type="transmembrane region" description="Helical" evidence="6">
    <location>
        <begin position="265"/>
        <end position="290"/>
    </location>
</feature>
<evidence type="ECO:0000313" key="9">
    <source>
        <dbReference type="EMBL" id="SFI50791.1"/>
    </source>
</evidence>
<dbReference type="InterPro" id="IPR050367">
    <property type="entry name" value="APC_superfamily"/>
</dbReference>
<evidence type="ECO:0000256" key="3">
    <source>
        <dbReference type="ARBA" id="ARBA00022989"/>
    </source>
</evidence>
<dbReference type="RefSeq" id="WP_005580813.1">
    <property type="nucleotide sequence ID" value="NZ_FORO01000001.1"/>
</dbReference>
<dbReference type="Proteomes" id="UP000182829">
    <property type="component" value="Unassembled WGS sequence"/>
</dbReference>
<evidence type="ECO:0000256" key="1">
    <source>
        <dbReference type="ARBA" id="ARBA00004141"/>
    </source>
</evidence>
<dbReference type="GO" id="GO:0016020">
    <property type="term" value="C:membrane"/>
    <property type="evidence" value="ECO:0007669"/>
    <property type="project" value="UniProtKB-SubCell"/>
</dbReference>
<dbReference type="GO" id="GO:0055085">
    <property type="term" value="P:transmembrane transport"/>
    <property type="evidence" value="ECO:0007669"/>
    <property type="project" value="InterPro"/>
</dbReference>
<feature type="domain" description="Amino acid permease/ SLC12A" evidence="7">
    <location>
        <begin position="14"/>
        <end position="410"/>
    </location>
</feature>